<dbReference type="Proteomes" id="UP000297403">
    <property type="component" value="Unassembled WGS sequence"/>
</dbReference>
<protein>
    <recommendedName>
        <fullName evidence="1">SGNH hydrolase-type esterase domain-containing protein</fullName>
    </recommendedName>
</protein>
<keyword evidence="3" id="KW-1185">Reference proteome</keyword>
<dbReference type="EMBL" id="SOFY01000014">
    <property type="protein sequence ID" value="TFC51266.1"/>
    <property type="molecule type" value="Genomic_DNA"/>
</dbReference>
<dbReference type="PANTHER" id="PTHR30383">
    <property type="entry name" value="THIOESTERASE 1/PROTEASE 1/LYSOPHOSPHOLIPASE L1"/>
    <property type="match status" value="1"/>
</dbReference>
<organism evidence="2 3">
    <name type="scientific">Cryobacterium shii</name>
    <dbReference type="NCBI Taxonomy" id="1259235"/>
    <lineage>
        <taxon>Bacteria</taxon>
        <taxon>Bacillati</taxon>
        <taxon>Actinomycetota</taxon>
        <taxon>Actinomycetes</taxon>
        <taxon>Micrococcales</taxon>
        <taxon>Microbacteriaceae</taxon>
        <taxon>Cryobacterium</taxon>
    </lineage>
</organism>
<name>A0AAQ2C8F9_9MICO</name>
<dbReference type="InterPro" id="IPR036514">
    <property type="entry name" value="SGNH_hydro_sf"/>
</dbReference>
<dbReference type="InterPro" id="IPR013830">
    <property type="entry name" value="SGNH_hydro"/>
</dbReference>
<evidence type="ECO:0000313" key="3">
    <source>
        <dbReference type="Proteomes" id="UP000297403"/>
    </source>
</evidence>
<accession>A0AAQ2C8F9</accession>
<comment type="caution">
    <text evidence="2">The sequence shown here is derived from an EMBL/GenBank/DDBJ whole genome shotgun (WGS) entry which is preliminary data.</text>
</comment>
<sequence length="197" mass="21524">MHDGRGAREAAMSGSVVFMGGALTASGQWAEWLPEYEVRNFGVSGYTTDEVVAGVDAVIELEPDAVVVGAGTNDLGWRRSDEYIVRNLETVICALRKGLPGARLLVVSVPPRERDFANTLRSINRHLRQFVPTQHAAFLDLWPRLAQPDGEIDVSFSDDRLHLNADGYAAWASELQAALEAIFERPPSSTAIPISHV</sequence>
<evidence type="ECO:0000313" key="2">
    <source>
        <dbReference type="EMBL" id="TFC51266.1"/>
    </source>
</evidence>
<dbReference type="AlphaFoldDB" id="A0AAQ2C8F9"/>
<feature type="domain" description="SGNH hydrolase-type esterase" evidence="1">
    <location>
        <begin position="28"/>
        <end position="170"/>
    </location>
</feature>
<proteinExistence type="predicted"/>
<evidence type="ECO:0000259" key="1">
    <source>
        <dbReference type="Pfam" id="PF13472"/>
    </source>
</evidence>
<dbReference type="Pfam" id="PF13472">
    <property type="entry name" value="Lipase_GDSL_2"/>
    <property type="match status" value="1"/>
</dbReference>
<dbReference type="InterPro" id="IPR051532">
    <property type="entry name" value="Ester_Hydrolysis_Enzymes"/>
</dbReference>
<gene>
    <name evidence="2" type="ORF">E3O49_04140</name>
</gene>
<dbReference type="SUPFAM" id="SSF52266">
    <property type="entry name" value="SGNH hydrolase"/>
    <property type="match status" value="1"/>
</dbReference>
<dbReference type="Gene3D" id="3.40.50.1110">
    <property type="entry name" value="SGNH hydrolase"/>
    <property type="match status" value="1"/>
</dbReference>
<reference evidence="2 3" key="1">
    <citation type="submission" date="2019-03" db="EMBL/GenBank/DDBJ databases">
        <title>Genomics of glacier-inhabiting Cryobacterium strains.</title>
        <authorList>
            <person name="Liu Q."/>
            <person name="Xin Y.-H."/>
        </authorList>
    </citation>
    <scope>NUCLEOTIDE SEQUENCE [LARGE SCALE GENOMIC DNA]</scope>
    <source>
        <strain evidence="3">TMT1-22</strain>
    </source>
</reference>